<dbReference type="Pfam" id="PF02862">
    <property type="entry name" value="DDHD"/>
    <property type="match status" value="2"/>
</dbReference>
<feature type="domain" description="DDHD" evidence="5">
    <location>
        <begin position="544"/>
        <end position="729"/>
    </location>
</feature>
<dbReference type="GO" id="GO:0004620">
    <property type="term" value="F:phospholipase activity"/>
    <property type="evidence" value="ECO:0007669"/>
    <property type="project" value="TreeGrafter"/>
</dbReference>
<dbReference type="PANTHER" id="PTHR23509">
    <property type="entry name" value="PA-PL1 PHOSPHOLIPASE FAMILY"/>
    <property type="match status" value="1"/>
</dbReference>
<organism evidence="6 7">
    <name type="scientific">Geodia barretti</name>
    <name type="common">Barrett's horny sponge</name>
    <dbReference type="NCBI Taxonomy" id="519541"/>
    <lineage>
        <taxon>Eukaryota</taxon>
        <taxon>Metazoa</taxon>
        <taxon>Porifera</taxon>
        <taxon>Demospongiae</taxon>
        <taxon>Heteroscleromorpha</taxon>
        <taxon>Tetractinellida</taxon>
        <taxon>Astrophorina</taxon>
        <taxon>Geodiidae</taxon>
        <taxon>Geodia</taxon>
    </lineage>
</organism>
<feature type="compositionally biased region" description="Basic and acidic residues" evidence="2">
    <location>
        <begin position="453"/>
        <end position="462"/>
    </location>
</feature>
<gene>
    <name evidence="6" type="ORF">GBAR_LOCUS31600</name>
</gene>
<feature type="region of interest" description="Disordered" evidence="2">
    <location>
        <begin position="428"/>
        <end position="516"/>
    </location>
</feature>
<keyword evidence="7" id="KW-1185">Reference proteome</keyword>
<evidence type="ECO:0000259" key="4">
    <source>
        <dbReference type="PROSITE" id="PS50918"/>
    </source>
</evidence>
<keyword evidence="3" id="KW-0732">Signal</keyword>
<evidence type="ECO:0000313" key="7">
    <source>
        <dbReference type="Proteomes" id="UP001174909"/>
    </source>
</evidence>
<protein>
    <submittedName>
        <fullName evidence="6">Phospholipase DDHD1</fullName>
    </submittedName>
</protein>
<dbReference type="AlphaFoldDB" id="A0AA35XNA9"/>
<feature type="domain" description="WWE" evidence="4">
    <location>
        <begin position="67"/>
        <end position="151"/>
    </location>
</feature>
<dbReference type="InterPro" id="IPR037197">
    <property type="entry name" value="WWE_dom_sf"/>
</dbReference>
<dbReference type="InterPro" id="IPR004170">
    <property type="entry name" value="WWE_dom"/>
</dbReference>
<dbReference type="Pfam" id="PF02825">
    <property type="entry name" value="WWE"/>
    <property type="match status" value="1"/>
</dbReference>
<dbReference type="GO" id="GO:0046872">
    <property type="term" value="F:metal ion binding"/>
    <property type="evidence" value="ECO:0007669"/>
    <property type="project" value="InterPro"/>
</dbReference>
<evidence type="ECO:0000256" key="1">
    <source>
        <dbReference type="ARBA" id="ARBA00038464"/>
    </source>
</evidence>
<comment type="caution">
    <text evidence="6">The sequence shown here is derived from an EMBL/GenBank/DDBJ whole genome shotgun (WGS) entry which is preliminary data.</text>
</comment>
<reference evidence="6" key="1">
    <citation type="submission" date="2023-03" db="EMBL/GenBank/DDBJ databases">
        <authorList>
            <person name="Steffen K."/>
            <person name="Cardenas P."/>
        </authorList>
    </citation>
    <scope>NUCLEOTIDE SEQUENCE</scope>
</reference>
<name>A0AA35XNA9_GEOBA</name>
<dbReference type="SMART" id="SM01127">
    <property type="entry name" value="DDHD"/>
    <property type="match status" value="1"/>
</dbReference>
<dbReference type="PROSITE" id="PS51043">
    <property type="entry name" value="DDHD"/>
    <property type="match status" value="1"/>
</dbReference>
<dbReference type="Gene3D" id="3.30.720.50">
    <property type="match status" value="1"/>
</dbReference>
<dbReference type="SUPFAM" id="SSF117839">
    <property type="entry name" value="WWE domain"/>
    <property type="match status" value="1"/>
</dbReference>
<evidence type="ECO:0000313" key="6">
    <source>
        <dbReference type="EMBL" id="CAI8058122.1"/>
    </source>
</evidence>
<feature type="signal peptide" evidence="3">
    <location>
        <begin position="1"/>
        <end position="21"/>
    </location>
</feature>
<dbReference type="Proteomes" id="UP001174909">
    <property type="component" value="Unassembled WGS sequence"/>
</dbReference>
<feature type="compositionally biased region" description="Low complexity" evidence="2">
    <location>
        <begin position="468"/>
        <end position="484"/>
    </location>
</feature>
<sequence length="735" mass="82556">MDNRAYTLYYLLLCVISSVFCKLSQVPPYESSTSTSLNTATMLPSASFPENTCMASSPFSSPSLSDGAPRQIAPLKPHEVRWFYEESGKAWTPFNGHDSLCLEDCYQRLQRQRGSGGECDVSVLGDTYEANLADKMCKPIYWTDKPRKILRGTWFEVSSEKWYPLEEQDSILVEKEHCRMSWRNRASEQQRLKKVSAGSPADSSKPCETVMNRLSLEKYEVLWMANDTIFKQKKEITSQLWSMVGERLGKGQAYGAARLQRGYKDAASHEHREPPIGHLVLIVHGIGQNMESSDICKDSNSLRSTCAQVAKKKFPEDWAHGRVEFLPCEWRTWLTLDKGVINTITPQGLKMVRGVINDTVLDVMFYLSPKYGPEIMDGLRFSINKQYREFMKRNPNFSGTVSVFAHSLGSVLVYDLLLETCEERGVQHSDLHTNTEVSEGETGKGSQPKKKKAVENPREVKYSRSGHSLTSSLQSSTSPHQHSPAGGEDEIDFRVGGDGEEEGEGPVSNGSIDPQASRRAELARLKQRVAELESQLGMRKKRGLKFTIDHFFAVGSPLPLFLVMREHDCLIKKGHRGAASLLPTCICKRVHNLHHPADPIAYRLEPLVNSLYAQVKPVKLDSASSKPSKDMVDLAQGPQTEKPVAPMNKGWSFPLFSSKKTEPPPQTKVPDGVVNDDKLFVGGDRLKERLDFVMKESVTDISYISSIMAHFSYWSSQDCAQYLLLQLYTYKPTGQ</sequence>
<dbReference type="GO" id="GO:0005737">
    <property type="term" value="C:cytoplasm"/>
    <property type="evidence" value="ECO:0007669"/>
    <property type="project" value="TreeGrafter"/>
</dbReference>
<dbReference type="EMBL" id="CASHTH010004490">
    <property type="protein sequence ID" value="CAI8058122.1"/>
    <property type="molecule type" value="Genomic_DNA"/>
</dbReference>
<evidence type="ECO:0000256" key="2">
    <source>
        <dbReference type="SAM" id="MobiDB-lite"/>
    </source>
</evidence>
<dbReference type="InterPro" id="IPR004177">
    <property type="entry name" value="DDHD_dom"/>
</dbReference>
<evidence type="ECO:0000259" key="5">
    <source>
        <dbReference type="PROSITE" id="PS51043"/>
    </source>
</evidence>
<dbReference type="PROSITE" id="PS50918">
    <property type="entry name" value="WWE"/>
    <property type="match status" value="1"/>
</dbReference>
<comment type="similarity">
    <text evidence="1">Belongs to the PA-PLA1 family.</text>
</comment>
<dbReference type="InterPro" id="IPR058055">
    <property type="entry name" value="PA-PLA1"/>
</dbReference>
<dbReference type="PANTHER" id="PTHR23509:SF48">
    <property type="entry name" value="INTRACELLULAR PHOSPHOLIPASE A1"/>
    <property type="match status" value="1"/>
</dbReference>
<feature type="chain" id="PRO_5041274201" evidence="3">
    <location>
        <begin position="22"/>
        <end position="735"/>
    </location>
</feature>
<evidence type="ECO:0000256" key="3">
    <source>
        <dbReference type="SAM" id="SignalP"/>
    </source>
</evidence>
<accession>A0AA35XNA9</accession>
<proteinExistence type="inferred from homology"/>